<evidence type="ECO:0000256" key="3">
    <source>
        <dbReference type="ARBA" id="ARBA00022596"/>
    </source>
</evidence>
<comment type="similarity">
    <text evidence="5">Belongs to the UreE family.</text>
</comment>
<name>H8L4U5_FRAAD</name>
<dbReference type="OrthoDB" id="5421304at2"/>
<keyword evidence="2 5" id="KW-0963">Cytoplasm</keyword>
<dbReference type="Pfam" id="PF05194">
    <property type="entry name" value="UreE_C"/>
    <property type="match status" value="1"/>
</dbReference>
<dbReference type="InterPro" id="IPR004029">
    <property type="entry name" value="UreE_N"/>
</dbReference>
<dbReference type="AlphaFoldDB" id="H8L4U5"/>
<feature type="region of interest" description="Disordered" evidence="6">
    <location>
        <begin position="1"/>
        <end position="20"/>
    </location>
</feature>
<dbReference type="InterPro" id="IPR036118">
    <property type="entry name" value="UreE_N_sf"/>
</dbReference>
<dbReference type="STRING" id="767434.Fraau_0536"/>
<keyword evidence="9" id="KW-1185">Reference proteome</keyword>
<evidence type="ECO:0000313" key="8">
    <source>
        <dbReference type="EMBL" id="AFC85018.1"/>
    </source>
</evidence>
<feature type="domain" description="UreE urease accessory N-terminal" evidence="7">
    <location>
        <begin position="26"/>
        <end position="88"/>
    </location>
</feature>
<proteinExistence type="inferred from homology"/>
<dbReference type="RefSeq" id="WP_014402024.1">
    <property type="nucleotide sequence ID" value="NC_017033.1"/>
</dbReference>
<sequence length="193" mass="21360">MAGKTGHYQTMSRSLPPDASPALLRVSHHQVAADTAIQASPLALPLAARQRSRLRWRLPDRREIAWVLPAGTRLQPGDLLIIDAGQRFRIEAATEHVLRIRADTPQALARAAYHLGNRHVPVEVGRDYLAIEPDPVLRDMLDQLGVHCQAMQAPFQPEHGAYGGGHRHGHEASFKEDYALAQALFVSHQAEHP</sequence>
<dbReference type="Proteomes" id="UP000005234">
    <property type="component" value="Chromosome"/>
</dbReference>
<dbReference type="Gene3D" id="3.30.70.790">
    <property type="entry name" value="UreE, C-terminal domain"/>
    <property type="match status" value="1"/>
</dbReference>
<gene>
    <name evidence="5" type="primary">ureE</name>
    <name evidence="8" type="ordered locus">Fraau_0536</name>
</gene>
<protein>
    <recommendedName>
        <fullName evidence="5">Urease accessory protein UreE</fullName>
    </recommendedName>
</protein>
<dbReference type="InterPro" id="IPR007864">
    <property type="entry name" value="UreE_C_dom"/>
</dbReference>
<dbReference type="SUPFAM" id="SSF69737">
    <property type="entry name" value="Urease metallochaperone UreE, C-terminal domain"/>
    <property type="match status" value="1"/>
</dbReference>
<evidence type="ECO:0000256" key="2">
    <source>
        <dbReference type="ARBA" id="ARBA00022490"/>
    </source>
</evidence>
<dbReference type="SMART" id="SM00988">
    <property type="entry name" value="UreE_N"/>
    <property type="match status" value="1"/>
</dbReference>
<dbReference type="GO" id="GO:0006457">
    <property type="term" value="P:protein folding"/>
    <property type="evidence" value="ECO:0007669"/>
    <property type="project" value="InterPro"/>
</dbReference>
<comment type="function">
    <text evidence="5">Involved in urease metallocenter assembly. Binds nickel. Probably functions as a nickel donor during metallocenter assembly.</text>
</comment>
<dbReference type="GO" id="GO:0065003">
    <property type="term" value="P:protein-containing complex assembly"/>
    <property type="evidence" value="ECO:0007669"/>
    <property type="project" value="InterPro"/>
</dbReference>
<dbReference type="EMBL" id="CP003350">
    <property type="protein sequence ID" value="AFC85018.1"/>
    <property type="molecule type" value="Genomic_DNA"/>
</dbReference>
<comment type="subcellular location">
    <subcellularLocation>
        <location evidence="1 5">Cytoplasm</location>
    </subcellularLocation>
</comment>
<evidence type="ECO:0000259" key="7">
    <source>
        <dbReference type="SMART" id="SM00988"/>
    </source>
</evidence>
<accession>H8L4U5</accession>
<keyword evidence="4 5" id="KW-0143">Chaperone</keyword>
<evidence type="ECO:0000256" key="1">
    <source>
        <dbReference type="ARBA" id="ARBA00004496"/>
    </source>
</evidence>
<reference evidence="8" key="1">
    <citation type="submission" date="2012-02" db="EMBL/GenBank/DDBJ databases">
        <title>The complete genome of Frateuria aurantia DSM 6220.</title>
        <authorList>
            <consortium name="US DOE Joint Genome Institute (JGI-PGF)"/>
            <person name="Lucas S."/>
            <person name="Copeland A."/>
            <person name="Lapidus A."/>
            <person name="Glavina del Rio T."/>
            <person name="Dalin E."/>
            <person name="Tice H."/>
            <person name="Bruce D."/>
            <person name="Goodwin L."/>
            <person name="Pitluck S."/>
            <person name="Peters L."/>
            <person name="Ovchinnikova G."/>
            <person name="Teshima H."/>
            <person name="Kyrpides N."/>
            <person name="Mavromatis K."/>
            <person name="Ivanova N."/>
            <person name="Brettin T."/>
            <person name="Detter J.C."/>
            <person name="Han C."/>
            <person name="Larimer F."/>
            <person name="Land M."/>
            <person name="Hauser L."/>
            <person name="Markowitz V."/>
            <person name="Cheng J.-F."/>
            <person name="Hugenholtz P."/>
            <person name="Woyke T."/>
            <person name="Wu D."/>
            <person name="Brambilla E."/>
            <person name="Klenk H.-P."/>
            <person name="Eisen J.A."/>
        </authorList>
    </citation>
    <scope>NUCLEOTIDE SEQUENCE</scope>
    <source>
        <strain evidence="8">DSM 6220</strain>
    </source>
</reference>
<evidence type="ECO:0000256" key="5">
    <source>
        <dbReference type="HAMAP-Rule" id="MF_00822"/>
    </source>
</evidence>
<dbReference type="Gene3D" id="2.60.260.20">
    <property type="entry name" value="Urease metallochaperone UreE, N-terminal domain"/>
    <property type="match status" value="1"/>
</dbReference>
<dbReference type="NCBIfam" id="NF009751">
    <property type="entry name" value="PRK13261.1-1"/>
    <property type="match status" value="1"/>
</dbReference>
<organism evidence="8 9">
    <name type="scientific">Frateuria aurantia (strain ATCC 33424 / DSM 6220 / KCTC 2777 / LMG 1558 / NBRC 3245 / NCIMB 13370)</name>
    <name type="common">Acetobacter aurantius</name>
    <dbReference type="NCBI Taxonomy" id="767434"/>
    <lineage>
        <taxon>Bacteria</taxon>
        <taxon>Pseudomonadati</taxon>
        <taxon>Pseudomonadota</taxon>
        <taxon>Gammaproteobacteria</taxon>
        <taxon>Lysobacterales</taxon>
        <taxon>Rhodanobacteraceae</taxon>
        <taxon>Frateuria</taxon>
    </lineage>
</organism>
<dbReference type="SUPFAM" id="SSF69287">
    <property type="entry name" value="Urease metallochaperone UreE, N-terminal domain"/>
    <property type="match status" value="1"/>
</dbReference>
<evidence type="ECO:0000256" key="4">
    <source>
        <dbReference type="ARBA" id="ARBA00023186"/>
    </source>
</evidence>
<dbReference type="GO" id="GO:0005737">
    <property type="term" value="C:cytoplasm"/>
    <property type="evidence" value="ECO:0007669"/>
    <property type="project" value="UniProtKB-SubCell"/>
</dbReference>
<dbReference type="CDD" id="cd00571">
    <property type="entry name" value="UreE"/>
    <property type="match status" value="1"/>
</dbReference>
<dbReference type="GO" id="GO:0019627">
    <property type="term" value="P:urea metabolic process"/>
    <property type="evidence" value="ECO:0007669"/>
    <property type="project" value="InterPro"/>
</dbReference>
<dbReference type="GO" id="GO:0051082">
    <property type="term" value="F:unfolded protein binding"/>
    <property type="evidence" value="ECO:0007669"/>
    <property type="project" value="UniProtKB-UniRule"/>
</dbReference>
<dbReference type="InterPro" id="IPR012406">
    <property type="entry name" value="UreE"/>
</dbReference>
<dbReference type="HAMAP" id="MF_00822">
    <property type="entry name" value="UreE"/>
    <property type="match status" value="1"/>
</dbReference>
<keyword evidence="3 5" id="KW-0533">Nickel</keyword>
<evidence type="ECO:0000313" key="9">
    <source>
        <dbReference type="Proteomes" id="UP000005234"/>
    </source>
</evidence>
<dbReference type="GO" id="GO:0016151">
    <property type="term" value="F:nickel cation binding"/>
    <property type="evidence" value="ECO:0007669"/>
    <property type="project" value="UniProtKB-UniRule"/>
</dbReference>
<dbReference type="eggNOG" id="COG2371">
    <property type="taxonomic scope" value="Bacteria"/>
</dbReference>
<dbReference type="HOGENOM" id="CLU_093757_0_0_6"/>
<dbReference type="Pfam" id="PF02814">
    <property type="entry name" value="UreE_N"/>
    <property type="match status" value="1"/>
</dbReference>
<dbReference type="KEGG" id="fau:Fraau_0536"/>
<evidence type="ECO:0000256" key="6">
    <source>
        <dbReference type="SAM" id="MobiDB-lite"/>
    </source>
</evidence>